<comment type="similarity">
    <text evidence="1">Belongs to the 4-hydroxybenzoyl-CoA thioesterase family.</text>
</comment>
<dbReference type="RefSeq" id="WP_257767274.1">
    <property type="nucleotide sequence ID" value="NZ_CP102480.1"/>
</dbReference>
<proteinExistence type="inferred from homology"/>
<dbReference type="Pfam" id="PF13279">
    <property type="entry name" value="4HBT_2"/>
    <property type="match status" value="1"/>
</dbReference>
<dbReference type="KEGG" id="naci:NUH88_15320"/>
<dbReference type="NCBIfam" id="TIGR00051">
    <property type="entry name" value="YbgC/FadM family acyl-CoA thioesterase"/>
    <property type="match status" value="1"/>
</dbReference>
<dbReference type="PANTHER" id="PTHR31793">
    <property type="entry name" value="4-HYDROXYBENZOYL-COA THIOESTERASE FAMILY MEMBER"/>
    <property type="match status" value="1"/>
</dbReference>
<dbReference type="InterPro" id="IPR014166">
    <property type="entry name" value="Tol-Pal_acyl-CoA_thioesterase"/>
</dbReference>
<evidence type="ECO:0000313" key="3">
    <source>
        <dbReference type="EMBL" id="UUX48772.1"/>
    </source>
</evidence>
<evidence type="ECO:0000256" key="2">
    <source>
        <dbReference type="ARBA" id="ARBA00022801"/>
    </source>
</evidence>
<dbReference type="FunFam" id="3.10.129.10:FF:000004">
    <property type="entry name" value="Tol-pal system-associated acyl-CoA thioesterase"/>
    <property type="match status" value="1"/>
</dbReference>
<dbReference type="InterPro" id="IPR006684">
    <property type="entry name" value="YbgC/YbaW"/>
</dbReference>
<protein>
    <submittedName>
        <fullName evidence="3">Tol-pal system-associated acyl-CoA thioesterase</fullName>
    </submittedName>
</protein>
<dbReference type="Gene3D" id="3.10.129.10">
    <property type="entry name" value="Hotdog Thioesterase"/>
    <property type="match status" value="1"/>
</dbReference>
<sequence length="156" mass="17416">MSERKLAPAVTSFTADGAHVLRTRVYYEDTDAGGVVYHANYLRFAERGRTEYLRDAGVSQSELSDEEGVFFVVRRSVIDFRLPARLDDALDIVTRIAETKGASFEVAQEIRKAGTADYLVRVDSTIACLDRKGRPVRVPKSVRAKLDRQTMAGTNE</sequence>
<dbReference type="EMBL" id="CP102480">
    <property type="protein sequence ID" value="UUX48772.1"/>
    <property type="molecule type" value="Genomic_DNA"/>
</dbReference>
<evidence type="ECO:0000313" key="4">
    <source>
        <dbReference type="Proteomes" id="UP001060336"/>
    </source>
</evidence>
<keyword evidence="2" id="KW-0378">Hydrolase</keyword>
<dbReference type="CDD" id="cd00586">
    <property type="entry name" value="4HBT"/>
    <property type="match status" value="1"/>
</dbReference>
<evidence type="ECO:0000256" key="1">
    <source>
        <dbReference type="ARBA" id="ARBA00005953"/>
    </source>
</evidence>
<dbReference type="InterPro" id="IPR050563">
    <property type="entry name" value="4-hydroxybenzoyl-CoA_TE"/>
</dbReference>
<dbReference type="Proteomes" id="UP001060336">
    <property type="component" value="Chromosome"/>
</dbReference>
<dbReference type="PANTHER" id="PTHR31793:SF37">
    <property type="entry name" value="ACYL-COA THIOESTER HYDROLASE YBGC"/>
    <property type="match status" value="1"/>
</dbReference>
<reference evidence="3" key="1">
    <citation type="submission" date="2022-08" db="EMBL/GenBank/DDBJ databases">
        <title>Nisaea acidiphila sp. nov., isolated from a marine algal debris and emended description of the genus Nisaea Urios et al. 2008.</title>
        <authorList>
            <person name="Kwon K."/>
        </authorList>
    </citation>
    <scope>NUCLEOTIDE SEQUENCE</scope>
    <source>
        <strain evidence="3">MEBiC11861</strain>
    </source>
</reference>
<organism evidence="3 4">
    <name type="scientific">Nisaea acidiphila</name>
    <dbReference type="NCBI Taxonomy" id="1862145"/>
    <lineage>
        <taxon>Bacteria</taxon>
        <taxon>Pseudomonadati</taxon>
        <taxon>Pseudomonadota</taxon>
        <taxon>Alphaproteobacteria</taxon>
        <taxon>Rhodospirillales</taxon>
        <taxon>Thalassobaculaceae</taxon>
        <taxon>Nisaea</taxon>
    </lineage>
</organism>
<dbReference type="InterPro" id="IPR008272">
    <property type="entry name" value="HB-CoA_thioesterase_AS"/>
</dbReference>
<name>A0A9J7AQZ9_9PROT</name>
<dbReference type="PIRSF" id="PIRSF003230">
    <property type="entry name" value="YbgC"/>
    <property type="match status" value="1"/>
</dbReference>
<accession>A0A9J7AQZ9</accession>
<dbReference type="PROSITE" id="PS01328">
    <property type="entry name" value="4HBCOA_THIOESTERASE"/>
    <property type="match status" value="1"/>
</dbReference>
<dbReference type="InterPro" id="IPR029069">
    <property type="entry name" value="HotDog_dom_sf"/>
</dbReference>
<keyword evidence="4" id="KW-1185">Reference proteome</keyword>
<gene>
    <name evidence="3" type="primary">ybgC</name>
    <name evidence="3" type="ORF">NUH88_15320</name>
</gene>
<dbReference type="SUPFAM" id="SSF54637">
    <property type="entry name" value="Thioesterase/thiol ester dehydrase-isomerase"/>
    <property type="match status" value="1"/>
</dbReference>
<dbReference type="NCBIfam" id="TIGR02799">
    <property type="entry name" value="thio_ybgC"/>
    <property type="match status" value="1"/>
</dbReference>
<dbReference type="GO" id="GO:0047617">
    <property type="term" value="F:fatty acyl-CoA hydrolase activity"/>
    <property type="evidence" value="ECO:0007669"/>
    <property type="project" value="TreeGrafter"/>
</dbReference>
<dbReference type="AlphaFoldDB" id="A0A9J7AQZ9"/>